<dbReference type="Proteomes" id="UP000887013">
    <property type="component" value="Unassembled WGS sequence"/>
</dbReference>
<proteinExistence type="predicted"/>
<feature type="compositionally biased region" description="Polar residues" evidence="1">
    <location>
        <begin position="23"/>
        <end position="37"/>
    </location>
</feature>
<evidence type="ECO:0000313" key="2">
    <source>
        <dbReference type="EMBL" id="GFT68809.1"/>
    </source>
</evidence>
<reference evidence="2" key="1">
    <citation type="submission" date="2020-08" db="EMBL/GenBank/DDBJ databases">
        <title>Multicomponent nature underlies the extraordinary mechanical properties of spider dragline silk.</title>
        <authorList>
            <person name="Kono N."/>
            <person name="Nakamura H."/>
            <person name="Mori M."/>
            <person name="Yoshida Y."/>
            <person name="Ohtoshi R."/>
            <person name="Malay A.D."/>
            <person name="Moran D.A.P."/>
            <person name="Tomita M."/>
            <person name="Numata K."/>
            <person name="Arakawa K."/>
        </authorList>
    </citation>
    <scope>NUCLEOTIDE SEQUENCE</scope>
</reference>
<evidence type="ECO:0000313" key="3">
    <source>
        <dbReference type="Proteomes" id="UP000887013"/>
    </source>
</evidence>
<name>A0A8X6TXV9_NEPPI</name>
<dbReference type="EMBL" id="BMAW01069395">
    <property type="protein sequence ID" value="GFT68809.1"/>
    <property type="molecule type" value="Genomic_DNA"/>
</dbReference>
<evidence type="ECO:0000256" key="1">
    <source>
        <dbReference type="SAM" id="MobiDB-lite"/>
    </source>
</evidence>
<dbReference type="AlphaFoldDB" id="A0A8X6TXV9"/>
<feature type="compositionally biased region" description="Basic and acidic residues" evidence="1">
    <location>
        <begin position="38"/>
        <end position="50"/>
    </location>
</feature>
<protein>
    <submittedName>
        <fullName evidence="2">Uncharacterized protein</fullName>
    </submittedName>
</protein>
<feature type="region of interest" description="Disordered" evidence="1">
    <location>
        <begin position="1"/>
        <end position="53"/>
    </location>
</feature>
<gene>
    <name evidence="2" type="ORF">NPIL_144151</name>
</gene>
<accession>A0A8X6TXV9</accession>
<keyword evidence="3" id="KW-1185">Reference proteome</keyword>
<sequence>MPQQQPSRRKYKPPSTNPVLAKSSPTLPYLSLSQSERSSPRKTDSVRDGNKQVIPTEKLQLLYETTDGAPEIPASTNPRTLADVFLFQSETTIVVTTPSTLSLPGEREITSLADEGV</sequence>
<comment type="caution">
    <text evidence="2">The sequence shown here is derived from an EMBL/GenBank/DDBJ whole genome shotgun (WGS) entry which is preliminary data.</text>
</comment>
<organism evidence="2 3">
    <name type="scientific">Nephila pilipes</name>
    <name type="common">Giant wood spider</name>
    <name type="synonym">Nephila maculata</name>
    <dbReference type="NCBI Taxonomy" id="299642"/>
    <lineage>
        <taxon>Eukaryota</taxon>
        <taxon>Metazoa</taxon>
        <taxon>Ecdysozoa</taxon>
        <taxon>Arthropoda</taxon>
        <taxon>Chelicerata</taxon>
        <taxon>Arachnida</taxon>
        <taxon>Araneae</taxon>
        <taxon>Araneomorphae</taxon>
        <taxon>Entelegynae</taxon>
        <taxon>Araneoidea</taxon>
        <taxon>Nephilidae</taxon>
        <taxon>Nephila</taxon>
    </lineage>
</organism>